<feature type="domain" description="RNA polymerase sigma-70 region 2" evidence="5">
    <location>
        <begin position="24"/>
        <end position="92"/>
    </location>
</feature>
<dbReference type="NCBIfam" id="TIGR02937">
    <property type="entry name" value="sigma70-ECF"/>
    <property type="match status" value="1"/>
</dbReference>
<dbReference type="SUPFAM" id="SSF88946">
    <property type="entry name" value="Sigma2 domain of RNA polymerase sigma factors"/>
    <property type="match status" value="1"/>
</dbReference>
<dbReference type="AlphaFoldDB" id="A0A0Q1CFT2"/>
<name>A0A0Q1CFT2_9FLAO</name>
<dbReference type="InterPro" id="IPR007627">
    <property type="entry name" value="RNA_pol_sigma70_r2"/>
</dbReference>
<evidence type="ECO:0000256" key="2">
    <source>
        <dbReference type="ARBA" id="ARBA00023015"/>
    </source>
</evidence>
<dbReference type="STRING" id="346185.AAY42_06735"/>
<dbReference type="InterPro" id="IPR014284">
    <property type="entry name" value="RNA_pol_sigma-70_dom"/>
</dbReference>
<comment type="similarity">
    <text evidence="1">Belongs to the sigma-70 factor family. ECF subfamily.</text>
</comment>
<dbReference type="PANTHER" id="PTHR43133:SF51">
    <property type="entry name" value="RNA POLYMERASE SIGMA FACTOR"/>
    <property type="match status" value="1"/>
</dbReference>
<dbReference type="Pfam" id="PF08281">
    <property type="entry name" value="Sigma70_r4_2"/>
    <property type="match status" value="1"/>
</dbReference>
<accession>A0A0Q1CFT2</accession>
<keyword evidence="2" id="KW-0805">Transcription regulation</keyword>
<comment type="caution">
    <text evidence="7">The sequence shown here is derived from an EMBL/GenBank/DDBJ whole genome shotgun (WGS) entry which is preliminary data.</text>
</comment>
<dbReference type="RefSeq" id="WP_055393555.1">
    <property type="nucleotide sequence ID" value="NZ_LCTZ01000002.1"/>
</dbReference>
<dbReference type="InterPro" id="IPR013249">
    <property type="entry name" value="RNA_pol_sigma70_r4_t2"/>
</dbReference>
<dbReference type="SUPFAM" id="SSF88659">
    <property type="entry name" value="Sigma3 and sigma4 domains of RNA polymerase sigma factors"/>
    <property type="match status" value="1"/>
</dbReference>
<dbReference type="Gene3D" id="1.10.1740.10">
    <property type="match status" value="1"/>
</dbReference>
<dbReference type="InterPro" id="IPR036388">
    <property type="entry name" value="WH-like_DNA-bd_sf"/>
</dbReference>
<dbReference type="CDD" id="cd06171">
    <property type="entry name" value="Sigma70_r4"/>
    <property type="match status" value="1"/>
</dbReference>
<evidence type="ECO:0000256" key="4">
    <source>
        <dbReference type="ARBA" id="ARBA00023163"/>
    </source>
</evidence>
<dbReference type="EMBL" id="LCTZ01000002">
    <property type="protein sequence ID" value="KQC29615.1"/>
    <property type="molecule type" value="Genomic_DNA"/>
</dbReference>
<evidence type="ECO:0000313" key="7">
    <source>
        <dbReference type="EMBL" id="KQC29615.1"/>
    </source>
</evidence>
<organism evidence="7 8">
    <name type="scientific">Flagellimonas eckloniae</name>
    <dbReference type="NCBI Taxonomy" id="346185"/>
    <lineage>
        <taxon>Bacteria</taxon>
        <taxon>Pseudomonadati</taxon>
        <taxon>Bacteroidota</taxon>
        <taxon>Flavobacteriia</taxon>
        <taxon>Flavobacteriales</taxon>
        <taxon>Flavobacteriaceae</taxon>
        <taxon>Flagellimonas</taxon>
    </lineage>
</organism>
<keyword evidence="8" id="KW-1185">Reference proteome</keyword>
<feature type="domain" description="RNA polymerase sigma factor 70 region 4 type 2" evidence="6">
    <location>
        <begin position="124"/>
        <end position="175"/>
    </location>
</feature>
<keyword evidence="3" id="KW-0731">Sigma factor</keyword>
<dbReference type="InterPro" id="IPR013325">
    <property type="entry name" value="RNA_pol_sigma_r2"/>
</dbReference>
<evidence type="ECO:0000313" key="8">
    <source>
        <dbReference type="Proteomes" id="UP000050827"/>
    </source>
</evidence>
<evidence type="ECO:0000259" key="5">
    <source>
        <dbReference type="Pfam" id="PF04542"/>
    </source>
</evidence>
<dbReference type="InterPro" id="IPR013324">
    <property type="entry name" value="RNA_pol_sigma_r3/r4-like"/>
</dbReference>
<dbReference type="GO" id="GO:0016987">
    <property type="term" value="F:sigma factor activity"/>
    <property type="evidence" value="ECO:0007669"/>
    <property type="project" value="UniProtKB-KW"/>
</dbReference>
<protein>
    <submittedName>
        <fullName evidence="7">RNA polymerase</fullName>
    </submittedName>
</protein>
<dbReference type="OrthoDB" id="1027298at2"/>
<dbReference type="GO" id="GO:0003677">
    <property type="term" value="F:DNA binding"/>
    <property type="evidence" value="ECO:0007669"/>
    <property type="project" value="InterPro"/>
</dbReference>
<dbReference type="PANTHER" id="PTHR43133">
    <property type="entry name" value="RNA POLYMERASE ECF-TYPE SIGMA FACTO"/>
    <property type="match status" value="1"/>
</dbReference>
<proteinExistence type="inferred from homology"/>
<evidence type="ECO:0000256" key="3">
    <source>
        <dbReference type="ARBA" id="ARBA00023082"/>
    </source>
</evidence>
<dbReference type="Pfam" id="PF04542">
    <property type="entry name" value="Sigma70_r2"/>
    <property type="match status" value="1"/>
</dbReference>
<evidence type="ECO:0000256" key="1">
    <source>
        <dbReference type="ARBA" id="ARBA00010641"/>
    </source>
</evidence>
<reference evidence="7 8" key="1">
    <citation type="submission" date="2015-04" db="EMBL/GenBank/DDBJ databases">
        <title>Complete genome of flavobacterium.</title>
        <authorList>
            <person name="Kwon Y.M."/>
            <person name="Kim S.-J."/>
        </authorList>
    </citation>
    <scope>NUCLEOTIDE SEQUENCE [LARGE SCALE GENOMIC DNA]</scope>
    <source>
        <strain evidence="7 8">DK169</strain>
    </source>
</reference>
<gene>
    <name evidence="7" type="ORF">AAY42_06735</name>
</gene>
<dbReference type="Gene3D" id="1.10.10.10">
    <property type="entry name" value="Winged helix-like DNA-binding domain superfamily/Winged helix DNA-binding domain"/>
    <property type="match status" value="1"/>
</dbReference>
<keyword evidence="4" id="KW-0804">Transcription</keyword>
<dbReference type="InterPro" id="IPR039425">
    <property type="entry name" value="RNA_pol_sigma-70-like"/>
</dbReference>
<evidence type="ECO:0000259" key="6">
    <source>
        <dbReference type="Pfam" id="PF08281"/>
    </source>
</evidence>
<sequence length="194" mass="22672">MSLNQDQHYIDKVLNGNVGSFAVLIDRYKHMVYTLAMKILNTKEEAEEVSQDVFVKAYQMLPSFKGDSKFSTWLYRIAYNRSLDYLKKRGRRLTTSSIDTDKDYYLDSMDNILDQMQREEHNVIIKNALGELSEVDTVIITLHYFEELSLKEISKVVGLKVNAVKVRLFRSRKQLAQILQHKLEPEIIEGYGRK</sequence>
<dbReference type="GO" id="GO:0006352">
    <property type="term" value="P:DNA-templated transcription initiation"/>
    <property type="evidence" value="ECO:0007669"/>
    <property type="project" value="InterPro"/>
</dbReference>
<dbReference type="Proteomes" id="UP000050827">
    <property type="component" value="Unassembled WGS sequence"/>
</dbReference>